<comment type="caution">
    <text evidence="2">The sequence shown here is derived from an EMBL/GenBank/DDBJ whole genome shotgun (WGS) entry which is preliminary data.</text>
</comment>
<feature type="region of interest" description="Disordered" evidence="1">
    <location>
        <begin position="206"/>
        <end position="238"/>
    </location>
</feature>
<proteinExistence type="predicted"/>
<dbReference type="Gene3D" id="1.10.472.10">
    <property type="entry name" value="Cyclin-like"/>
    <property type="match status" value="1"/>
</dbReference>
<dbReference type="CDD" id="cd20557">
    <property type="entry name" value="CYCLIN_ScPCL1-like"/>
    <property type="match status" value="1"/>
</dbReference>
<feature type="compositionally biased region" description="Basic and acidic residues" evidence="1">
    <location>
        <begin position="443"/>
        <end position="459"/>
    </location>
</feature>
<dbReference type="GO" id="GO:0019901">
    <property type="term" value="F:protein kinase binding"/>
    <property type="evidence" value="ECO:0007669"/>
    <property type="project" value="InterPro"/>
</dbReference>
<dbReference type="Proteomes" id="UP001211907">
    <property type="component" value="Unassembled WGS sequence"/>
</dbReference>
<feature type="compositionally biased region" description="Basic and acidic residues" evidence="1">
    <location>
        <begin position="56"/>
        <end position="72"/>
    </location>
</feature>
<name>A0AAD5T4P0_9FUNG</name>
<dbReference type="PANTHER" id="PTHR15615">
    <property type="match status" value="1"/>
</dbReference>
<reference evidence="2" key="1">
    <citation type="submission" date="2020-05" db="EMBL/GenBank/DDBJ databases">
        <title>Phylogenomic resolution of chytrid fungi.</title>
        <authorList>
            <person name="Stajich J.E."/>
            <person name="Amses K."/>
            <person name="Simmons R."/>
            <person name="Seto K."/>
            <person name="Myers J."/>
            <person name="Bonds A."/>
            <person name="Quandt C.A."/>
            <person name="Barry K."/>
            <person name="Liu P."/>
            <person name="Grigoriev I."/>
            <person name="Longcore J.E."/>
            <person name="James T.Y."/>
        </authorList>
    </citation>
    <scope>NUCLEOTIDE SEQUENCE</scope>
    <source>
        <strain evidence="2">JEL0513</strain>
    </source>
</reference>
<feature type="region of interest" description="Disordered" evidence="1">
    <location>
        <begin position="379"/>
        <end position="414"/>
    </location>
</feature>
<dbReference type="InterPro" id="IPR013922">
    <property type="entry name" value="Cyclin_PHO80-like"/>
</dbReference>
<protein>
    <recommendedName>
        <fullName evidence="4">Cyclin N-terminal domain-containing protein</fullName>
    </recommendedName>
</protein>
<sequence length="468" mass="52916">MFTITHHIPVPEDQELQLRKFGRETLKITHSPCQVLLASLTYTDRYFSIPSSNRFPQEKQHKKNTDDHQSDEKSIRSVIPIIHCKLFLAALMTGHKYCSDTSLLNVAWMEVCGDLFTIREINNLERDFLQIINYGVIVEDAETQRRWTETIQDLTEKADAYMMVKITERDAIHSILSMDMESVTSSMNCSYGSSCDEDFAAIRRSRSSTNSHGSVRSARSNRSNYSNHSNRSNCSNAGSTYGNNRLAILGKVESSVSSMSGKSSSSQNNSKVEKSCDISSATKVNALKKAADGNNGQPLSRCSSVASTDSRIRQLSTILFNKNTKTTDSNSQLAVKTSKAPVTQQLQWEQKKEILESSKRTERTHILAEVTKNSVKKIMEKNGSAKESEKNSKNIEKKKEKKERDDERNHKSRIVKKELRNKNDEEWKVAGWKQFWSIFNNGEGDKCNGDIRDNEDKLNVDTGNNTAQ</sequence>
<evidence type="ECO:0000313" key="2">
    <source>
        <dbReference type="EMBL" id="KAJ3119543.1"/>
    </source>
</evidence>
<dbReference type="PANTHER" id="PTHR15615:SF27">
    <property type="entry name" value="PHO85 CYCLIN CLG1"/>
    <property type="match status" value="1"/>
</dbReference>
<feature type="region of interest" description="Disordered" evidence="1">
    <location>
        <begin position="257"/>
        <end position="277"/>
    </location>
</feature>
<dbReference type="EMBL" id="JADGJH010001049">
    <property type="protein sequence ID" value="KAJ3119543.1"/>
    <property type="molecule type" value="Genomic_DNA"/>
</dbReference>
<accession>A0AAD5T4P0</accession>
<keyword evidence="3" id="KW-1185">Reference proteome</keyword>
<evidence type="ECO:0000313" key="3">
    <source>
        <dbReference type="Proteomes" id="UP001211907"/>
    </source>
</evidence>
<evidence type="ECO:0000256" key="1">
    <source>
        <dbReference type="SAM" id="MobiDB-lite"/>
    </source>
</evidence>
<dbReference type="GO" id="GO:0000307">
    <property type="term" value="C:cyclin-dependent protein kinase holoenzyme complex"/>
    <property type="evidence" value="ECO:0007669"/>
    <property type="project" value="TreeGrafter"/>
</dbReference>
<organism evidence="2 3">
    <name type="scientific">Physocladia obscura</name>
    <dbReference type="NCBI Taxonomy" id="109957"/>
    <lineage>
        <taxon>Eukaryota</taxon>
        <taxon>Fungi</taxon>
        <taxon>Fungi incertae sedis</taxon>
        <taxon>Chytridiomycota</taxon>
        <taxon>Chytridiomycota incertae sedis</taxon>
        <taxon>Chytridiomycetes</taxon>
        <taxon>Chytridiales</taxon>
        <taxon>Chytriomycetaceae</taxon>
        <taxon>Physocladia</taxon>
    </lineage>
</organism>
<gene>
    <name evidence="2" type="ORF">HK100_000260</name>
</gene>
<feature type="compositionally biased region" description="Low complexity" evidence="1">
    <location>
        <begin position="214"/>
        <end position="236"/>
    </location>
</feature>
<dbReference type="AlphaFoldDB" id="A0AAD5T4P0"/>
<feature type="region of interest" description="Disordered" evidence="1">
    <location>
        <begin position="51"/>
        <end position="72"/>
    </location>
</feature>
<dbReference type="GO" id="GO:0005634">
    <property type="term" value="C:nucleus"/>
    <property type="evidence" value="ECO:0007669"/>
    <property type="project" value="TreeGrafter"/>
</dbReference>
<feature type="compositionally biased region" description="Low complexity" evidence="1">
    <location>
        <begin position="257"/>
        <end position="270"/>
    </location>
</feature>
<evidence type="ECO:0008006" key="4">
    <source>
        <dbReference type="Google" id="ProtNLM"/>
    </source>
</evidence>
<feature type="region of interest" description="Disordered" evidence="1">
    <location>
        <begin position="443"/>
        <end position="468"/>
    </location>
</feature>
<dbReference type="GO" id="GO:0016538">
    <property type="term" value="F:cyclin-dependent protein serine/threonine kinase regulator activity"/>
    <property type="evidence" value="ECO:0007669"/>
    <property type="project" value="TreeGrafter"/>
</dbReference>